<dbReference type="GO" id="GO:0005506">
    <property type="term" value="F:iron ion binding"/>
    <property type="evidence" value="ECO:0007669"/>
    <property type="project" value="InterPro"/>
</dbReference>
<dbReference type="EMBL" id="JACMSF010000059">
    <property type="protein sequence ID" value="MBC2906805.1"/>
    <property type="molecule type" value="Genomic_DNA"/>
</dbReference>
<comment type="caution">
    <text evidence="9">The sequence shown here is derived from an EMBL/GenBank/DDBJ whole genome shotgun (WGS) entry which is preliminary data.</text>
</comment>
<feature type="region of interest" description="Disordered" evidence="8">
    <location>
        <begin position="406"/>
        <end position="454"/>
    </location>
</feature>
<dbReference type="FunFam" id="1.10.630.10:FF:000018">
    <property type="entry name" value="Cytochrome P450 monooxygenase"/>
    <property type="match status" value="1"/>
</dbReference>
<gene>
    <name evidence="9" type="ORF">H4N64_35855</name>
</gene>
<keyword evidence="10" id="KW-1185">Reference proteome</keyword>
<dbReference type="RefSeq" id="WP_186286756.1">
    <property type="nucleotide sequence ID" value="NZ_JACMSF010000059.1"/>
</dbReference>
<comment type="similarity">
    <text evidence="1 7">Belongs to the cytochrome P450 family.</text>
</comment>
<dbReference type="SUPFAM" id="SSF48264">
    <property type="entry name" value="Cytochrome P450"/>
    <property type="match status" value="1"/>
</dbReference>
<dbReference type="Pfam" id="PF00067">
    <property type="entry name" value="p450"/>
    <property type="match status" value="1"/>
</dbReference>
<sequence length="454" mass="49640">MRTSSSLLRAFRPQVQERLYDFYDELRNADDLFWDRHLDAWIATGYAVVSSAAGNPGLSSVRYPDIEAVSEELRPLARVLSRQMLYSDAPDHPRQRALISRAFTPRALAALRARIVEAVDQIITHAAPTGRMDIVADLARPLPLTIICDLLDVPQQDRPALAAWSEPIAEAIGNSRLDADGNRAASQSMADMLAYLRELLTRHDAPPTPHTLRALVTAQAEKSDQDFDELLANCALLLIAGHETTTHFIGNATLALLRHPHAADQLRRRPDLMPAAVEELLRYDAPVQLMLRRARQDLDLAGRTIAEGQTVLLVCGAANRDPAVFPEPHVLDFGRAGGRHMSFGNGPHFCLGAALARLEGAIALEALLTRLPGLRLDGPTPQWQRSLNFRGLTRLDVAFTPLADDHDRATQDLPTDGSPRGLNRATHADGCPARPTPDRVAGASPRPGEESTAV</sequence>
<name>A0A7X1MFK5_9ACTN</name>
<evidence type="ECO:0000256" key="2">
    <source>
        <dbReference type="ARBA" id="ARBA00022617"/>
    </source>
</evidence>
<keyword evidence="6 7" id="KW-0503">Monooxygenase</keyword>
<keyword evidence="2 7" id="KW-0349">Heme</keyword>
<organism evidence="9 10">
    <name type="scientific">Streptomyces cupreus</name>
    <dbReference type="NCBI Taxonomy" id="2759956"/>
    <lineage>
        <taxon>Bacteria</taxon>
        <taxon>Bacillati</taxon>
        <taxon>Actinomycetota</taxon>
        <taxon>Actinomycetes</taxon>
        <taxon>Kitasatosporales</taxon>
        <taxon>Streptomycetaceae</taxon>
        <taxon>Streptomyces</taxon>
    </lineage>
</organism>
<dbReference type="Proteomes" id="UP000584670">
    <property type="component" value="Unassembled WGS sequence"/>
</dbReference>
<dbReference type="PRINTS" id="PR00385">
    <property type="entry name" value="P450"/>
</dbReference>
<dbReference type="PROSITE" id="PS00086">
    <property type="entry name" value="CYTOCHROME_P450"/>
    <property type="match status" value="1"/>
</dbReference>
<dbReference type="GO" id="GO:0020037">
    <property type="term" value="F:heme binding"/>
    <property type="evidence" value="ECO:0007669"/>
    <property type="project" value="InterPro"/>
</dbReference>
<evidence type="ECO:0000256" key="4">
    <source>
        <dbReference type="ARBA" id="ARBA00023002"/>
    </source>
</evidence>
<dbReference type="Gene3D" id="1.10.630.10">
    <property type="entry name" value="Cytochrome P450"/>
    <property type="match status" value="1"/>
</dbReference>
<reference evidence="9 10" key="1">
    <citation type="submission" date="2020-08" db="EMBL/GenBank/DDBJ databases">
        <title>Streptomyces sp. PSKA01 genome sequencing and assembly.</title>
        <authorList>
            <person name="Mandal S."/>
            <person name="Maiti P.K."/>
            <person name="Das P."/>
        </authorList>
    </citation>
    <scope>NUCLEOTIDE SEQUENCE [LARGE SCALE GENOMIC DNA]</scope>
    <source>
        <strain evidence="9 10">PSKA01</strain>
    </source>
</reference>
<dbReference type="AlphaFoldDB" id="A0A7X1MFK5"/>
<keyword evidence="3 7" id="KW-0479">Metal-binding</keyword>
<accession>A0A7X1MFK5</accession>
<evidence type="ECO:0000256" key="1">
    <source>
        <dbReference type="ARBA" id="ARBA00010617"/>
    </source>
</evidence>
<evidence type="ECO:0000256" key="8">
    <source>
        <dbReference type="SAM" id="MobiDB-lite"/>
    </source>
</evidence>
<evidence type="ECO:0000256" key="7">
    <source>
        <dbReference type="RuleBase" id="RU000461"/>
    </source>
</evidence>
<keyword evidence="5 7" id="KW-0408">Iron</keyword>
<dbReference type="InterPro" id="IPR036396">
    <property type="entry name" value="Cyt_P450_sf"/>
</dbReference>
<proteinExistence type="inferred from homology"/>
<dbReference type="InterPro" id="IPR017972">
    <property type="entry name" value="Cyt_P450_CS"/>
</dbReference>
<dbReference type="PRINTS" id="PR00359">
    <property type="entry name" value="BP450"/>
</dbReference>
<evidence type="ECO:0000256" key="6">
    <source>
        <dbReference type="ARBA" id="ARBA00023033"/>
    </source>
</evidence>
<dbReference type="InterPro" id="IPR001128">
    <property type="entry name" value="Cyt_P450"/>
</dbReference>
<keyword evidence="4 7" id="KW-0560">Oxidoreductase</keyword>
<dbReference type="GO" id="GO:0004497">
    <property type="term" value="F:monooxygenase activity"/>
    <property type="evidence" value="ECO:0007669"/>
    <property type="project" value="UniProtKB-KW"/>
</dbReference>
<dbReference type="GO" id="GO:0016705">
    <property type="term" value="F:oxidoreductase activity, acting on paired donors, with incorporation or reduction of molecular oxygen"/>
    <property type="evidence" value="ECO:0007669"/>
    <property type="project" value="InterPro"/>
</dbReference>
<dbReference type="PANTHER" id="PTHR46696">
    <property type="entry name" value="P450, PUTATIVE (EUROFUNG)-RELATED"/>
    <property type="match status" value="1"/>
</dbReference>
<protein>
    <submittedName>
        <fullName evidence="9">Cytochrome P450</fullName>
    </submittedName>
</protein>
<evidence type="ECO:0000313" key="10">
    <source>
        <dbReference type="Proteomes" id="UP000584670"/>
    </source>
</evidence>
<dbReference type="InterPro" id="IPR002397">
    <property type="entry name" value="Cyt_P450_B"/>
</dbReference>
<dbReference type="CDD" id="cd20625">
    <property type="entry name" value="CYP164-like"/>
    <property type="match status" value="1"/>
</dbReference>
<evidence type="ECO:0000256" key="3">
    <source>
        <dbReference type="ARBA" id="ARBA00022723"/>
    </source>
</evidence>
<evidence type="ECO:0000256" key="5">
    <source>
        <dbReference type="ARBA" id="ARBA00023004"/>
    </source>
</evidence>
<evidence type="ECO:0000313" key="9">
    <source>
        <dbReference type="EMBL" id="MBC2906805.1"/>
    </source>
</evidence>
<dbReference type="PANTHER" id="PTHR46696:SF1">
    <property type="entry name" value="CYTOCHROME P450 YJIB-RELATED"/>
    <property type="match status" value="1"/>
</dbReference>